<dbReference type="EMBL" id="GEDG01025042">
    <property type="protein sequence ID" value="JAP15526.1"/>
    <property type="molecule type" value="Transcribed_RNA"/>
</dbReference>
<proteinExistence type="predicted"/>
<dbReference type="AlphaFoldDB" id="A0A0V0H7K8"/>
<name>A0A0V0H7K8_SOLCH</name>
<evidence type="ECO:0000313" key="1">
    <source>
        <dbReference type="EMBL" id="JAP15526.1"/>
    </source>
</evidence>
<accession>A0A0V0H7K8</accession>
<sequence>MKRIQAGNSKSSWEQRDHLNSRGTCIRDNKLTKYAQIHIIITREGEPALTMKQSALEGFLSLSSLSF</sequence>
<reference evidence="1" key="1">
    <citation type="submission" date="2015-12" db="EMBL/GenBank/DDBJ databases">
        <title>Gene expression during late stages of embryo sac development: a critical building block for successful pollen-pistil interactions.</title>
        <authorList>
            <person name="Liu Y."/>
            <person name="Joly V."/>
            <person name="Sabar M."/>
            <person name="Matton D.P."/>
        </authorList>
    </citation>
    <scope>NUCLEOTIDE SEQUENCE</scope>
</reference>
<organism evidence="1">
    <name type="scientific">Solanum chacoense</name>
    <name type="common">Chaco potato</name>
    <dbReference type="NCBI Taxonomy" id="4108"/>
    <lineage>
        <taxon>Eukaryota</taxon>
        <taxon>Viridiplantae</taxon>
        <taxon>Streptophyta</taxon>
        <taxon>Embryophyta</taxon>
        <taxon>Tracheophyta</taxon>
        <taxon>Spermatophyta</taxon>
        <taxon>Magnoliopsida</taxon>
        <taxon>eudicotyledons</taxon>
        <taxon>Gunneridae</taxon>
        <taxon>Pentapetalae</taxon>
        <taxon>asterids</taxon>
        <taxon>lamiids</taxon>
        <taxon>Solanales</taxon>
        <taxon>Solanaceae</taxon>
        <taxon>Solanoideae</taxon>
        <taxon>Solaneae</taxon>
        <taxon>Solanum</taxon>
    </lineage>
</organism>
<protein>
    <submittedName>
        <fullName evidence="1">Putative ovule protein</fullName>
    </submittedName>
</protein>